<dbReference type="EMBL" id="JAMYWD010000007">
    <property type="protein sequence ID" value="KAJ4965718.1"/>
    <property type="molecule type" value="Genomic_DNA"/>
</dbReference>
<dbReference type="OrthoDB" id="689706at2759"/>
<accession>A0A9Q0K8A0</accession>
<dbReference type="PANTHER" id="PTHR33168">
    <property type="entry name" value="STRESS INDUCED PROTEIN-RELATED"/>
    <property type="match status" value="1"/>
</dbReference>
<sequence length="132" mass="14778">MILLLSSPIHRVLFPNTRNQIKAKAKAKAKAMERSPSPKGTDEVASISCCGYLKLKLPWRKRWMTRQRSEGCNLLAVVKTASSRKPGVGCRYDPLSYAQNFDEGCWDEDNEDYSHRGFSSRFAAPAVKALGN</sequence>
<proteinExistence type="predicted"/>
<reference evidence="1" key="1">
    <citation type="journal article" date="2023" name="Plant J.">
        <title>The genome of the king protea, Protea cynaroides.</title>
        <authorList>
            <person name="Chang J."/>
            <person name="Duong T.A."/>
            <person name="Schoeman C."/>
            <person name="Ma X."/>
            <person name="Roodt D."/>
            <person name="Barker N."/>
            <person name="Li Z."/>
            <person name="Van de Peer Y."/>
            <person name="Mizrachi E."/>
        </authorList>
    </citation>
    <scope>NUCLEOTIDE SEQUENCE</scope>
    <source>
        <tissue evidence="1">Young leaves</tissue>
    </source>
</reference>
<comment type="caution">
    <text evidence="1">The sequence shown here is derived from an EMBL/GenBank/DDBJ whole genome shotgun (WGS) entry which is preliminary data.</text>
</comment>
<dbReference type="AlphaFoldDB" id="A0A9Q0K8A0"/>
<organism evidence="1 2">
    <name type="scientific">Protea cynaroides</name>
    <dbReference type="NCBI Taxonomy" id="273540"/>
    <lineage>
        <taxon>Eukaryota</taxon>
        <taxon>Viridiplantae</taxon>
        <taxon>Streptophyta</taxon>
        <taxon>Embryophyta</taxon>
        <taxon>Tracheophyta</taxon>
        <taxon>Spermatophyta</taxon>
        <taxon>Magnoliopsida</taxon>
        <taxon>Proteales</taxon>
        <taxon>Proteaceae</taxon>
        <taxon>Protea</taxon>
    </lineage>
</organism>
<keyword evidence="2" id="KW-1185">Reference proteome</keyword>
<evidence type="ECO:0000313" key="2">
    <source>
        <dbReference type="Proteomes" id="UP001141806"/>
    </source>
</evidence>
<protein>
    <submittedName>
        <fullName evidence="1">Uncharacterized protein</fullName>
    </submittedName>
</protein>
<evidence type="ECO:0000313" key="1">
    <source>
        <dbReference type="EMBL" id="KAJ4965718.1"/>
    </source>
</evidence>
<name>A0A9Q0K8A0_9MAGN</name>
<dbReference type="Proteomes" id="UP001141806">
    <property type="component" value="Unassembled WGS sequence"/>
</dbReference>
<gene>
    <name evidence="1" type="ORF">NE237_017567</name>
</gene>